<dbReference type="PRINTS" id="PR01249">
    <property type="entry name" value="RIBOSOMALL31"/>
</dbReference>
<keyword evidence="7" id="KW-0862">Zinc</keyword>
<feature type="binding site" evidence="7">
    <location>
        <position position="16"/>
    </location>
    <ligand>
        <name>Zn(2+)</name>
        <dbReference type="ChEBI" id="CHEBI:29105"/>
    </ligand>
</feature>
<dbReference type="Pfam" id="PF01197">
    <property type="entry name" value="Ribosomal_L31"/>
    <property type="match status" value="1"/>
</dbReference>
<evidence type="ECO:0000256" key="7">
    <source>
        <dbReference type="HAMAP-Rule" id="MF_00501"/>
    </source>
</evidence>
<comment type="subunit">
    <text evidence="7">Part of the 50S ribosomal subunit.</text>
</comment>
<dbReference type="NCBIfam" id="NF001809">
    <property type="entry name" value="PRK00528.1"/>
    <property type="match status" value="1"/>
</dbReference>
<feature type="binding site" evidence="7">
    <location>
        <position position="18"/>
    </location>
    <ligand>
        <name>Zn(2+)</name>
        <dbReference type="ChEBI" id="CHEBI:29105"/>
    </ligand>
</feature>
<dbReference type="PANTHER" id="PTHR33280:SF1">
    <property type="entry name" value="LARGE RIBOSOMAL SUBUNIT PROTEIN BL31C"/>
    <property type="match status" value="1"/>
</dbReference>
<dbReference type="KEGG" id="afo:Afer_1810"/>
<name>C7M176_ACIFD</name>
<dbReference type="eggNOG" id="COG0254">
    <property type="taxonomic scope" value="Bacteria"/>
</dbReference>
<organism evidence="8 9">
    <name type="scientific">Acidimicrobium ferrooxidans (strain DSM 10331 / JCM 15462 / NBRC 103882 / ICP)</name>
    <dbReference type="NCBI Taxonomy" id="525909"/>
    <lineage>
        <taxon>Bacteria</taxon>
        <taxon>Bacillati</taxon>
        <taxon>Actinomycetota</taxon>
        <taxon>Acidimicrobiia</taxon>
        <taxon>Acidimicrobiales</taxon>
        <taxon>Acidimicrobiaceae</taxon>
        <taxon>Acidimicrobium</taxon>
    </lineage>
</organism>
<keyword evidence="7" id="KW-0479">Metal-binding</keyword>
<comment type="similarity">
    <text evidence="1 7">Belongs to the bacterial ribosomal protein bL31 family. Type A subfamily.</text>
</comment>
<dbReference type="NCBIfam" id="TIGR00105">
    <property type="entry name" value="L31"/>
    <property type="match status" value="1"/>
</dbReference>
<proteinExistence type="inferred from homology"/>
<dbReference type="STRING" id="525909.Afer_1810"/>
<keyword evidence="9" id="KW-1185">Reference proteome</keyword>
<evidence type="ECO:0000256" key="6">
    <source>
        <dbReference type="ARBA" id="ARBA00035687"/>
    </source>
</evidence>
<dbReference type="GO" id="GO:1990904">
    <property type="term" value="C:ribonucleoprotein complex"/>
    <property type="evidence" value="ECO:0007669"/>
    <property type="project" value="UniProtKB-KW"/>
</dbReference>
<dbReference type="EMBL" id="CP001631">
    <property type="protein sequence ID" value="ACU54724.1"/>
    <property type="molecule type" value="Genomic_DNA"/>
</dbReference>
<comment type="function">
    <text evidence="7">Binds the 23S rRNA.</text>
</comment>
<dbReference type="HOGENOM" id="CLU_114306_4_3_11"/>
<dbReference type="OrthoDB" id="9803251at2"/>
<dbReference type="GO" id="GO:0003735">
    <property type="term" value="F:structural constituent of ribosome"/>
    <property type="evidence" value="ECO:0007669"/>
    <property type="project" value="InterPro"/>
</dbReference>
<dbReference type="Gene3D" id="4.10.830.30">
    <property type="entry name" value="Ribosomal protein L31"/>
    <property type="match status" value="1"/>
</dbReference>
<dbReference type="NCBIfam" id="NF000612">
    <property type="entry name" value="PRK00019.1"/>
    <property type="match status" value="1"/>
</dbReference>
<keyword evidence="4 7" id="KW-0689">Ribosomal protein</keyword>
<dbReference type="GO" id="GO:0046872">
    <property type="term" value="F:metal ion binding"/>
    <property type="evidence" value="ECO:0007669"/>
    <property type="project" value="UniProtKB-KW"/>
</dbReference>
<dbReference type="GO" id="GO:0006412">
    <property type="term" value="P:translation"/>
    <property type="evidence" value="ECO:0007669"/>
    <property type="project" value="UniProtKB-UniRule"/>
</dbReference>
<feature type="binding site" evidence="7">
    <location>
        <position position="39"/>
    </location>
    <ligand>
        <name>Zn(2+)</name>
        <dbReference type="ChEBI" id="CHEBI:29105"/>
    </ligand>
</feature>
<evidence type="ECO:0000256" key="5">
    <source>
        <dbReference type="ARBA" id="ARBA00023274"/>
    </source>
</evidence>
<reference evidence="8 9" key="1">
    <citation type="journal article" date="2009" name="Stand. Genomic Sci.">
        <title>Complete genome sequence of Acidimicrobium ferrooxidans type strain (ICP).</title>
        <authorList>
            <person name="Clum A."/>
            <person name="Nolan M."/>
            <person name="Lang E."/>
            <person name="Glavina Del Rio T."/>
            <person name="Tice H."/>
            <person name="Copeland A."/>
            <person name="Cheng J.F."/>
            <person name="Lucas S."/>
            <person name="Chen F."/>
            <person name="Bruce D."/>
            <person name="Goodwin L."/>
            <person name="Pitluck S."/>
            <person name="Ivanova N."/>
            <person name="Mavrommatis K."/>
            <person name="Mikhailova N."/>
            <person name="Pati A."/>
            <person name="Chen A."/>
            <person name="Palaniappan K."/>
            <person name="Goker M."/>
            <person name="Spring S."/>
            <person name="Land M."/>
            <person name="Hauser L."/>
            <person name="Chang Y.J."/>
            <person name="Jeffries C.C."/>
            <person name="Chain P."/>
            <person name="Bristow J."/>
            <person name="Eisen J.A."/>
            <person name="Markowitz V."/>
            <person name="Hugenholtz P."/>
            <person name="Kyrpides N.C."/>
            <person name="Klenk H.P."/>
            <person name="Lapidus A."/>
        </authorList>
    </citation>
    <scope>NUCLEOTIDE SEQUENCE [LARGE SCALE GENOMIC DNA]</scope>
    <source>
        <strain evidence="9">DSM 10331 / JCM 15462 / NBRC 103882 / ICP</strain>
    </source>
</reference>
<dbReference type="GO" id="GO:0005840">
    <property type="term" value="C:ribosome"/>
    <property type="evidence" value="ECO:0007669"/>
    <property type="project" value="UniProtKB-KW"/>
</dbReference>
<dbReference type="AlphaFoldDB" id="C7M176"/>
<evidence type="ECO:0000256" key="4">
    <source>
        <dbReference type="ARBA" id="ARBA00022980"/>
    </source>
</evidence>
<dbReference type="GO" id="GO:0019843">
    <property type="term" value="F:rRNA binding"/>
    <property type="evidence" value="ECO:0007669"/>
    <property type="project" value="UniProtKB-KW"/>
</dbReference>
<evidence type="ECO:0000256" key="2">
    <source>
        <dbReference type="ARBA" id="ARBA00022730"/>
    </source>
</evidence>
<feature type="binding site" evidence="7">
    <location>
        <position position="36"/>
    </location>
    <ligand>
        <name>Zn(2+)</name>
        <dbReference type="ChEBI" id="CHEBI:29105"/>
    </ligand>
</feature>
<keyword evidence="2 7" id="KW-0699">rRNA-binding</keyword>
<gene>
    <name evidence="7" type="primary">rpmE</name>
    <name evidence="8" type="ordered locus">Afer_1810</name>
</gene>
<dbReference type="InterPro" id="IPR034704">
    <property type="entry name" value="Ribosomal_bL28/bL31-like_sf"/>
</dbReference>
<accession>C7M176</accession>
<dbReference type="Proteomes" id="UP000000771">
    <property type="component" value="Chromosome"/>
</dbReference>
<sequence length="74" mass="8596">MKEGIHPQYVVATVHCSCGNTFQTRSTKSELHIELCNQCHPFYTGRQKLVDTGGRVERFQRRYGDRARRGQQAR</sequence>
<comment type="cofactor">
    <cofactor evidence="7">
        <name>Zn(2+)</name>
        <dbReference type="ChEBI" id="CHEBI:29105"/>
    </cofactor>
    <text evidence="7">Binds 1 zinc ion per subunit.</text>
</comment>
<dbReference type="PANTHER" id="PTHR33280">
    <property type="entry name" value="50S RIBOSOMAL PROTEIN L31, CHLOROPLASTIC"/>
    <property type="match status" value="1"/>
</dbReference>
<evidence type="ECO:0000313" key="8">
    <source>
        <dbReference type="EMBL" id="ACU54724.1"/>
    </source>
</evidence>
<evidence type="ECO:0000313" key="9">
    <source>
        <dbReference type="Proteomes" id="UP000000771"/>
    </source>
</evidence>
<dbReference type="InterPro" id="IPR027491">
    <property type="entry name" value="Ribosomal_bL31_A"/>
</dbReference>
<dbReference type="InterPro" id="IPR042105">
    <property type="entry name" value="Ribosomal_bL31_sf"/>
</dbReference>
<dbReference type="InterPro" id="IPR002150">
    <property type="entry name" value="Ribosomal_bL31"/>
</dbReference>
<dbReference type="RefSeq" id="WP_015799201.1">
    <property type="nucleotide sequence ID" value="NC_013124.1"/>
</dbReference>
<keyword evidence="5 7" id="KW-0687">Ribonucleoprotein</keyword>
<evidence type="ECO:0000256" key="1">
    <source>
        <dbReference type="ARBA" id="ARBA00009296"/>
    </source>
</evidence>
<protein>
    <recommendedName>
        <fullName evidence="6 7">Large ribosomal subunit protein bL31</fullName>
    </recommendedName>
</protein>
<keyword evidence="3 7" id="KW-0694">RNA-binding</keyword>
<evidence type="ECO:0000256" key="3">
    <source>
        <dbReference type="ARBA" id="ARBA00022884"/>
    </source>
</evidence>
<dbReference type="SUPFAM" id="SSF143800">
    <property type="entry name" value="L28p-like"/>
    <property type="match status" value="1"/>
</dbReference>
<dbReference type="HAMAP" id="MF_00501">
    <property type="entry name" value="Ribosomal_bL31_1"/>
    <property type="match status" value="1"/>
</dbReference>